<dbReference type="InterPro" id="IPR038357">
    <property type="entry name" value="KEN_sf"/>
</dbReference>
<dbReference type="SUPFAM" id="SSF47592">
    <property type="entry name" value="SWIB/MDM2 domain"/>
    <property type="match status" value="1"/>
</dbReference>
<dbReference type="GO" id="GO:0006397">
    <property type="term" value="P:mRNA processing"/>
    <property type="evidence" value="ECO:0007669"/>
    <property type="project" value="InterPro"/>
</dbReference>
<feature type="transmembrane region" description="Helical" evidence="6">
    <location>
        <begin position="619"/>
        <end position="639"/>
    </location>
</feature>
<evidence type="ECO:0000256" key="2">
    <source>
        <dbReference type="ARBA" id="ARBA00022679"/>
    </source>
</evidence>
<dbReference type="Gene3D" id="1.20.1440.180">
    <property type="entry name" value="KEN domain"/>
    <property type="match status" value="1"/>
</dbReference>
<dbReference type="InterPro" id="IPR058240">
    <property type="entry name" value="rSAM_sf"/>
</dbReference>
<dbReference type="InterPro" id="IPR020612">
    <property type="entry name" value="Methylthiotransferase_CS"/>
</dbReference>
<dbReference type="SMART" id="SM00220">
    <property type="entry name" value="S_TKc"/>
    <property type="match status" value="1"/>
</dbReference>
<dbReference type="PROSITE" id="PS51392">
    <property type="entry name" value="KEN"/>
    <property type="match status" value="1"/>
</dbReference>
<feature type="region of interest" description="Disordered" evidence="5">
    <location>
        <begin position="310"/>
        <end position="336"/>
    </location>
</feature>
<dbReference type="Gene3D" id="1.10.245.10">
    <property type="entry name" value="SWIB/MDM2 domain"/>
    <property type="match status" value="1"/>
</dbReference>
<proteinExistence type="predicted"/>
<dbReference type="PROSITE" id="PS50011">
    <property type="entry name" value="PROTEIN_KINASE_DOM"/>
    <property type="match status" value="1"/>
</dbReference>
<feature type="compositionally biased region" description="Polar residues" evidence="5">
    <location>
        <begin position="326"/>
        <end position="336"/>
    </location>
</feature>
<evidence type="ECO:0000256" key="4">
    <source>
        <dbReference type="ARBA" id="ARBA00022840"/>
    </source>
</evidence>
<dbReference type="Gene3D" id="1.10.510.10">
    <property type="entry name" value="Transferase(Phosphotransferase) domain 1"/>
    <property type="match status" value="1"/>
</dbReference>
<feature type="domain" description="KEN" evidence="8">
    <location>
        <begin position="1051"/>
        <end position="1171"/>
    </location>
</feature>
<evidence type="ECO:0000256" key="1">
    <source>
        <dbReference type="ARBA" id="ARBA00001966"/>
    </source>
</evidence>
<evidence type="ECO:0000313" key="10">
    <source>
        <dbReference type="EMBL" id="CAF2064250.1"/>
    </source>
</evidence>
<evidence type="ECO:0000259" key="7">
    <source>
        <dbReference type="PROSITE" id="PS50011"/>
    </source>
</evidence>
<dbReference type="CDD" id="cd10567">
    <property type="entry name" value="SWIB-MDM2_like"/>
    <property type="match status" value="1"/>
</dbReference>
<name>A0A816QTU5_BRANA</name>
<dbReference type="SFLD" id="SFLDS00029">
    <property type="entry name" value="Radical_SAM"/>
    <property type="match status" value="1"/>
</dbReference>
<dbReference type="GO" id="GO:0004672">
    <property type="term" value="F:protein kinase activity"/>
    <property type="evidence" value="ECO:0007669"/>
    <property type="project" value="InterPro"/>
</dbReference>
<accession>A0A816QTU5</accession>
<dbReference type="PROSITE" id="PS01278">
    <property type="entry name" value="MTTASE_RADICAL"/>
    <property type="match status" value="1"/>
</dbReference>
<keyword evidence="6" id="KW-1133">Transmembrane helix</keyword>
<dbReference type="SUPFAM" id="SSF102114">
    <property type="entry name" value="Radical SAM enzymes"/>
    <property type="match status" value="1"/>
</dbReference>
<keyword evidence="3" id="KW-0547">Nucleotide-binding</keyword>
<dbReference type="InterPro" id="IPR011009">
    <property type="entry name" value="Kinase-like_dom_sf"/>
</dbReference>
<feature type="domain" description="Protein kinase" evidence="7">
    <location>
        <begin position="752"/>
        <end position="1048"/>
    </location>
</feature>
<feature type="transmembrane region" description="Helical" evidence="6">
    <location>
        <begin position="668"/>
        <end position="691"/>
    </location>
</feature>
<dbReference type="GO" id="GO:0005524">
    <property type="term" value="F:ATP binding"/>
    <property type="evidence" value="ECO:0007669"/>
    <property type="project" value="UniProtKB-KW"/>
</dbReference>
<dbReference type="SUPFAM" id="SSF56112">
    <property type="entry name" value="Protein kinase-like (PK-like)"/>
    <property type="match status" value="1"/>
</dbReference>
<evidence type="ECO:0000256" key="3">
    <source>
        <dbReference type="ARBA" id="ARBA00022741"/>
    </source>
</evidence>
<evidence type="ECO:0000256" key="5">
    <source>
        <dbReference type="SAM" id="MobiDB-lite"/>
    </source>
</evidence>
<dbReference type="PANTHER" id="PTHR11918:SF45">
    <property type="entry name" value="THREONYLCARBAMOYLADENOSINE TRNA METHYLTHIOTRANSFERASE"/>
    <property type="match status" value="1"/>
</dbReference>
<dbReference type="InterPro" id="IPR036885">
    <property type="entry name" value="SWIB_MDM2_dom_sf"/>
</dbReference>
<feature type="region of interest" description="Disordered" evidence="5">
    <location>
        <begin position="701"/>
        <end position="721"/>
    </location>
</feature>
<organism evidence="10">
    <name type="scientific">Brassica napus</name>
    <name type="common">Rape</name>
    <dbReference type="NCBI Taxonomy" id="3708"/>
    <lineage>
        <taxon>Eukaryota</taxon>
        <taxon>Viridiplantae</taxon>
        <taxon>Streptophyta</taxon>
        <taxon>Embryophyta</taxon>
        <taxon>Tracheophyta</taxon>
        <taxon>Spermatophyta</taxon>
        <taxon>Magnoliopsida</taxon>
        <taxon>eudicotyledons</taxon>
        <taxon>Gunneridae</taxon>
        <taxon>Pentapetalae</taxon>
        <taxon>rosids</taxon>
        <taxon>malvids</taxon>
        <taxon>Brassicales</taxon>
        <taxon>Brassicaceae</taxon>
        <taxon>Brassiceae</taxon>
        <taxon>Brassica</taxon>
    </lineage>
</organism>
<evidence type="ECO:0000259" key="9">
    <source>
        <dbReference type="PROSITE" id="PS51925"/>
    </source>
</evidence>
<dbReference type="AlphaFoldDB" id="A0A816QTU5"/>
<evidence type="ECO:0000259" key="8">
    <source>
        <dbReference type="PROSITE" id="PS51392"/>
    </source>
</evidence>
<comment type="cofactor">
    <cofactor evidence="1">
        <name>[4Fe-4S] cluster</name>
        <dbReference type="ChEBI" id="CHEBI:49883"/>
    </cofactor>
</comment>
<dbReference type="Gene3D" id="3.30.200.20">
    <property type="entry name" value="Phosphorylase Kinase, domain 1"/>
    <property type="match status" value="1"/>
</dbReference>
<dbReference type="InterPro" id="IPR007197">
    <property type="entry name" value="rSAM"/>
</dbReference>
<sequence length="1171" mass="131388">EASAFSLHHNQGLLISVLFIVAAAMSTLITRGRSGKKPLVIAGCVPQGSRDLKELEGVSVVGVQQIDDRVVEIVEETLKGHEVRLLNRKTLPALDLPKVRRNNFTEILSINVGCLGACTYCKTKHARGHLGSYTVESLVERVRTVISEGVKEIWLISEDTGAYGSGDIGVNLPILLNVIVKELPSDQSTMLRIGMTNPPFILEHLKEIAAGEVIQTLSSTNVATKVRDEKKPSYASSDVSTCESCCGEGKSGEACYVSGDITKQEDHIVFGTEPNLAKQQEDVHRSSSLNDAYTSKSQKQVLLLKLKRKSSQRKVAKSRHKDVRRSSSSLNDDAYTSKSQKQVLKRKFADDAQEDYIKWGSKPLIDFLTSIGEDTRHAMSERSVETVINKYIRQENLLDHRKKKKVRCDEKLYSIFRKCSVKQRKILTLLDAHFTDNLEQLERGFSGSVFLPCKCKKKQSIESSADQTGFATINAEELVYLLKSLVLELLKKHHESFGEKVVVGPESILGTSAMARITPLGRCEVIETLTSTQVREEPFSCETFTCSCGEGLISGEACNISGSITRQDHKTQGKSKAQEEENQELVSCRGLVDNLDMGTSSHHWTMCLSLFRQILPSRCIIYLALFFLLLSLCNGADAGETTDRSELPYWVCQAVDIDGRVFVPRPWIFLKIVFFYLLAGVGVAAGGLIWCKKIKAAARTESEEDKAPPIPPEDKDAEKADKMDTAAAAAGDYPIVPSEKEAPVLPPAENNFLTLGKLTIETESHVVYGDDEIKVFAGEHDSRPVSVKRLPILKDDEGEEIDFSITYTEQFNHYACESENVLRFCGRESDLNHMYLCFEKWDCSIEDLVSFCSSGLGEIRRESLPQEQICFLEEFKKKYKLWQEGTGYPTRLLVSLIRDLIRGVAHMHEMGYIHGNLNPESIFIVYKRDTGAVAAKIGDLRLSRHHSKKYMGGERGKWPAPEQTRRKKPEEGIKNDVYALGLTVVYMLAQGRHFFKDDTDFNNKSGNKDTVKLLGILPPEARDLWKVLAEHNPEFRYTAKDALVHPFFWTQDKRNLLFETASEPFRNFPVTDPSYRSFAHTVAASASTSVFCTSPHTSWDLLLDANFVSHIETGYNRKKLIDLVRLVRNTIIHSDELPSHIKAIVGDSRRKVGLYFDRKFPLLLMKVYEIV</sequence>
<dbReference type="InterPro" id="IPR000719">
    <property type="entry name" value="Prot_kinase_dom"/>
</dbReference>
<reference evidence="10" key="1">
    <citation type="submission" date="2021-01" db="EMBL/GenBank/DDBJ databases">
        <authorList>
            <consortium name="Genoscope - CEA"/>
            <person name="William W."/>
        </authorList>
    </citation>
    <scope>NUCLEOTIDE SEQUENCE</scope>
</reference>
<feature type="non-terminal residue" evidence="10">
    <location>
        <position position="1"/>
    </location>
</feature>
<dbReference type="InterPro" id="IPR010513">
    <property type="entry name" value="KEN_dom"/>
</dbReference>
<feature type="domain" description="DM2" evidence="9">
    <location>
        <begin position="353"/>
        <end position="436"/>
    </location>
</feature>
<feature type="region of interest" description="Disordered" evidence="5">
    <location>
        <begin position="950"/>
        <end position="970"/>
    </location>
</feature>
<feature type="transmembrane region" description="Helical" evidence="6">
    <location>
        <begin position="12"/>
        <end position="29"/>
    </location>
</feature>
<dbReference type="EMBL" id="HG994370">
    <property type="protein sequence ID" value="CAF2064250.1"/>
    <property type="molecule type" value="Genomic_DNA"/>
</dbReference>
<dbReference type="PANTHER" id="PTHR11918">
    <property type="entry name" value="RADICAL SAM PROTEINS"/>
    <property type="match status" value="1"/>
</dbReference>
<dbReference type="InterPro" id="IPR003121">
    <property type="entry name" value="SWIB_MDM2_domain"/>
</dbReference>
<dbReference type="GO" id="GO:0004540">
    <property type="term" value="F:RNA nuclease activity"/>
    <property type="evidence" value="ECO:0007669"/>
    <property type="project" value="InterPro"/>
</dbReference>
<dbReference type="GO" id="GO:0051539">
    <property type="term" value="F:4 iron, 4 sulfur cluster binding"/>
    <property type="evidence" value="ECO:0007669"/>
    <property type="project" value="InterPro"/>
</dbReference>
<feature type="compositionally biased region" description="Basic residues" evidence="5">
    <location>
        <begin position="310"/>
        <end position="323"/>
    </location>
</feature>
<feature type="non-terminal residue" evidence="10">
    <location>
        <position position="1171"/>
    </location>
</feature>
<keyword evidence="4" id="KW-0067">ATP-binding</keyword>
<protein>
    <submittedName>
        <fullName evidence="10">(rape) hypothetical protein</fullName>
    </submittedName>
</protein>
<dbReference type="Pfam" id="PF02201">
    <property type="entry name" value="SWIB"/>
    <property type="match status" value="1"/>
</dbReference>
<gene>
    <name evidence="10" type="ORF">DARMORV10_C06P46220.1</name>
</gene>
<keyword evidence="2" id="KW-0808">Transferase</keyword>
<dbReference type="Pfam" id="PF00069">
    <property type="entry name" value="Pkinase"/>
    <property type="match status" value="1"/>
</dbReference>
<keyword evidence="6" id="KW-0472">Membrane</keyword>
<dbReference type="PROSITE" id="PS51925">
    <property type="entry name" value="SWIB_MDM2"/>
    <property type="match status" value="1"/>
</dbReference>
<dbReference type="Gene3D" id="3.30.750.210">
    <property type="match status" value="1"/>
</dbReference>
<evidence type="ECO:0000256" key="6">
    <source>
        <dbReference type="SAM" id="Phobius"/>
    </source>
</evidence>
<dbReference type="Pfam" id="PF06479">
    <property type="entry name" value="Ribonuc_2-5A"/>
    <property type="match status" value="1"/>
</dbReference>
<keyword evidence="6" id="KW-0812">Transmembrane</keyword>
<dbReference type="Proteomes" id="UP001295469">
    <property type="component" value="Chromosome C06"/>
</dbReference>